<accession>A0A1E4R6J7</accession>
<feature type="compositionally biased region" description="Basic and acidic residues" evidence="1">
    <location>
        <begin position="23"/>
        <end position="36"/>
    </location>
</feature>
<sequence length="72" mass="7839">MGFFIMFIGIIVVVSIISNVSKKSNESNEQTHDLHSTNDFNGHHSPTTIQENHHCADYSSTTNDSSCGPSGD</sequence>
<reference evidence="2 3" key="1">
    <citation type="submission" date="2016-09" db="EMBL/GenBank/DDBJ databases">
        <title>Draft genome sequence of the soil isolate, Lysinibacillus fusiformis M5, a potential hypoxanthine producer.</title>
        <authorList>
            <person name="Gallegos-Monterrosa R."/>
            <person name="Maroti G."/>
            <person name="Balint B."/>
            <person name="Kovacs A.T."/>
        </authorList>
    </citation>
    <scope>NUCLEOTIDE SEQUENCE [LARGE SCALE GENOMIC DNA]</scope>
    <source>
        <strain evidence="2 3">M5</strain>
    </source>
</reference>
<gene>
    <name evidence="2" type="ORF">BG258_09280</name>
</gene>
<protein>
    <submittedName>
        <fullName evidence="2">Uncharacterized protein</fullName>
    </submittedName>
</protein>
<feature type="compositionally biased region" description="Polar residues" evidence="1">
    <location>
        <begin position="58"/>
        <end position="72"/>
    </location>
</feature>
<dbReference type="AlphaFoldDB" id="A0A1E4R6J7"/>
<evidence type="ECO:0000313" key="2">
    <source>
        <dbReference type="EMBL" id="ODV56081.1"/>
    </source>
</evidence>
<dbReference type="RefSeq" id="WP_069481098.1">
    <property type="nucleotide sequence ID" value="NZ_KV766182.1"/>
</dbReference>
<comment type="caution">
    <text evidence="2">The sequence shown here is derived from an EMBL/GenBank/DDBJ whole genome shotgun (WGS) entry which is preliminary data.</text>
</comment>
<feature type="compositionally biased region" description="Polar residues" evidence="1">
    <location>
        <begin position="37"/>
        <end position="50"/>
    </location>
</feature>
<evidence type="ECO:0000313" key="3">
    <source>
        <dbReference type="Proteomes" id="UP000094784"/>
    </source>
</evidence>
<proteinExistence type="predicted"/>
<name>A0A1E4R6J7_9BACI</name>
<feature type="region of interest" description="Disordered" evidence="1">
    <location>
        <begin position="22"/>
        <end position="72"/>
    </location>
</feature>
<dbReference type="EMBL" id="MECQ01000001">
    <property type="protein sequence ID" value="ODV56081.1"/>
    <property type="molecule type" value="Genomic_DNA"/>
</dbReference>
<dbReference type="Proteomes" id="UP000094784">
    <property type="component" value="Unassembled WGS sequence"/>
</dbReference>
<organism evidence="2 3">
    <name type="scientific">Lysinibacillus fusiformis</name>
    <dbReference type="NCBI Taxonomy" id="28031"/>
    <lineage>
        <taxon>Bacteria</taxon>
        <taxon>Bacillati</taxon>
        <taxon>Bacillota</taxon>
        <taxon>Bacilli</taxon>
        <taxon>Bacillales</taxon>
        <taxon>Bacillaceae</taxon>
        <taxon>Lysinibacillus</taxon>
    </lineage>
</organism>
<evidence type="ECO:0000256" key="1">
    <source>
        <dbReference type="SAM" id="MobiDB-lite"/>
    </source>
</evidence>